<dbReference type="Pfam" id="PF04847">
    <property type="entry name" value="Calcipressin"/>
    <property type="match status" value="1"/>
</dbReference>
<evidence type="ECO:0000313" key="4">
    <source>
        <dbReference type="Proteomes" id="UP000799772"/>
    </source>
</evidence>
<dbReference type="FunFam" id="3.30.70.330:FF:000503">
    <property type="entry name" value="Calcineurin binding protein, putative"/>
    <property type="match status" value="1"/>
</dbReference>
<sequence length="263" mass="28937">MATVALRPKALKMSDARPSTRQSPPGSLDLSDLPGLIQPAPPSNTLLITNLQEPSIFHPTSLQTIRDLLATHCPEPILHFVPLKSFRRIIVAFPSIESAIAIRQKLDGETLMGCRIRVYFGVPTPLEPTDQHLQAPKSDKLFFISPPPSPPAGWEMRNEGPPNKDVHAEDLSHALSRLTARRAPDEDSEMADSPADERTSSPPRQRSGSTTIVYHPQHHGHSPDLPAISVEDTTISPGDLTPMEVDKKPFLHTARPPVELMDR</sequence>
<dbReference type="SUPFAM" id="SSF54928">
    <property type="entry name" value="RNA-binding domain, RBD"/>
    <property type="match status" value="1"/>
</dbReference>
<dbReference type="AlphaFoldDB" id="A0A9P4IFP5"/>
<dbReference type="GO" id="GO:0019722">
    <property type="term" value="P:calcium-mediated signaling"/>
    <property type="evidence" value="ECO:0007669"/>
    <property type="project" value="InterPro"/>
</dbReference>
<feature type="compositionally biased region" description="Basic and acidic residues" evidence="2">
    <location>
        <begin position="156"/>
        <end position="167"/>
    </location>
</feature>
<feature type="region of interest" description="Disordered" evidence="2">
    <location>
        <begin position="179"/>
        <end position="263"/>
    </location>
</feature>
<dbReference type="Gene3D" id="3.30.70.330">
    <property type="match status" value="1"/>
</dbReference>
<protein>
    <submittedName>
        <fullName evidence="3">Calcineurin binding protein-like protein</fullName>
    </submittedName>
</protein>
<dbReference type="GO" id="GO:0005634">
    <property type="term" value="C:nucleus"/>
    <property type="evidence" value="ECO:0007669"/>
    <property type="project" value="TreeGrafter"/>
</dbReference>
<comment type="caution">
    <text evidence="3">The sequence shown here is derived from an EMBL/GenBank/DDBJ whole genome shotgun (WGS) entry which is preliminary data.</text>
</comment>
<feature type="region of interest" description="Disordered" evidence="2">
    <location>
        <begin position="1"/>
        <end position="34"/>
    </location>
</feature>
<dbReference type="InterPro" id="IPR006931">
    <property type="entry name" value="Calcipressin"/>
</dbReference>
<dbReference type="InterPro" id="IPR035979">
    <property type="entry name" value="RBD_domain_sf"/>
</dbReference>
<proteinExistence type="inferred from homology"/>
<evidence type="ECO:0000256" key="2">
    <source>
        <dbReference type="SAM" id="MobiDB-lite"/>
    </source>
</evidence>
<dbReference type="GO" id="GO:0005737">
    <property type="term" value="C:cytoplasm"/>
    <property type="evidence" value="ECO:0007669"/>
    <property type="project" value="TreeGrafter"/>
</dbReference>
<dbReference type="OrthoDB" id="17212at2759"/>
<reference evidence="3" key="1">
    <citation type="journal article" date="2020" name="Stud. Mycol.">
        <title>101 Dothideomycetes genomes: a test case for predicting lifestyles and emergence of pathogens.</title>
        <authorList>
            <person name="Haridas S."/>
            <person name="Albert R."/>
            <person name="Binder M."/>
            <person name="Bloem J."/>
            <person name="Labutti K."/>
            <person name="Salamov A."/>
            <person name="Andreopoulos B."/>
            <person name="Baker S."/>
            <person name="Barry K."/>
            <person name="Bills G."/>
            <person name="Bluhm B."/>
            <person name="Cannon C."/>
            <person name="Castanera R."/>
            <person name="Culley D."/>
            <person name="Daum C."/>
            <person name="Ezra D."/>
            <person name="Gonzalez J."/>
            <person name="Henrissat B."/>
            <person name="Kuo A."/>
            <person name="Liang C."/>
            <person name="Lipzen A."/>
            <person name="Lutzoni F."/>
            <person name="Magnuson J."/>
            <person name="Mondo S."/>
            <person name="Nolan M."/>
            <person name="Ohm R."/>
            <person name="Pangilinan J."/>
            <person name="Park H.-J."/>
            <person name="Ramirez L."/>
            <person name="Alfaro M."/>
            <person name="Sun H."/>
            <person name="Tritt A."/>
            <person name="Yoshinaga Y."/>
            <person name="Zwiers L.-H."/>
            <person name="Turgeon B."/>
            <person name="Goodwin S."/>
            <person name="Spatafora J."/>
            <person name="Crous P."/>
            <person name="Grigoriev I."/>
        </authorList>
    </citation>
    <scope>NUCLEOTIDE SEQUENCE</scope>
    <source>
        <strain evidence="3">CBS 133067</strain>
    </source>
</reference>
<dbReference type="GO" id="GO:0008597">
    <property type="term" value="F:calcium-dependent protein serine/threonine phosphatase regulator activity"/>
    <property type="evidence" value="ECO:0007669"/>
    <property type="project" value="TreeGrafter"/>
</dbReference>
<evidence type="ECO:0000256" key="1">
    <source>
        <dbReference type="ARBA" id="ARBA00008209"/>
    </source>
</evidence>
<feature type="region of interest" description="Disordered" evidence="2">
    <location>
        <begin position="130"/>
        <end position="167"/>
    </location>
</feature>
<keyword evidence="4" id="KW-1185">Reference proteome</keyword>
<dbReference type="Proteomes" id="UP000799772">
    <property type="component" value="Unassembled WGS sequence"/>
</dbReference>
<name>A0A9P4IFP5_9PEZI</name>
<organism evidence="3 4">
    <name type="scientific">Rhizodiscina lignyota</name>
    <dbReference type="NCBI Taxonomy" id="1504668"/>
    <lineage>
        <taxon>Eukaryota</taxon>
        <taxon>Fungi</taxon>
        <taxon>Dikarya</taxon>
        <taxon>Ascomycota</taxon>
        <taxon>Pezizomycotina</taxon>
        <taxon>Dothideomycetes</taxon>
        <taxon>Pleosporomycetidae</taxon>
        <taxon>Aulographales</taxon>
        <taxon>Rhizodiscinaceae</taxon>
        <taxon>Rhizodiscina</taxon>
    </lineage>
</organism>
<dbReference type="EMBL" id="ML978125">
    <property type="protein sequence ID" value="KAF2100094.1"/>
    <property type="molecule type" value="Genomic_DNA"/>
</dbReference>
<accession>A0A9P4IFP5</accession>
<evidence type="ECO:0000313" key="3">
    <source>
        <dbReference type="EMBL" id="KAF2100094.1"/>
    </source>
</evidence>
<dbReference type="CDD" id="cd12434">
    <property type="entry name" value="RRM_RCAN_like"/>
    <property type="match status" value="1"/>
</dbReference>
<dbReference type="InterPro" id="IPR012677">
    <property type="entry name" value="Nucleotide-bd_a/b_plait_sf"/>
</dbReference>
<dbReference type="PANTHER" id="PTHR10300">
    <property type="entry name" value="CALCIPRESSIN"/>
    <property type="match status" value="1"/>
</dbReference>
<comment type="similarity">
    <text evidence="1">Belongs to the RCAN family.</text>
</comment>
<dbReference type="GO" id="GO:0003676">
    <property type="term" value="F:nucleic acid binding"/>
    <property type="evidence" value="ECO:0007669"/>
    <property type="project" value="InterPro"/>
</dbReference>
<dbReference type="PANTHER" id="PTHR10300:SF14">
    <property type="entry name" value="PROTEIN SARAH"/>
    <property type="match status" value="1"/>
</dbReference>
<feature type="compositionally biased region" description="Polar residues" evidence="2">
    <location>
        <begin position="200"/>
        <end position="212"/>
    </location>
</feature>
<gene>
    <name evidence="3" type="ORF">NA57DRAFT_56022</name>
</gene>